<dbReference type="EMBL" id="SMJU01000005">
    <property type="protein sequence ID" value="TDB66044.1"/>
    <property type="molecule type" value="Genomic_DNA"/>
</dbReference>
<dbReference type="Proteomes" id="UP000295706">
    <property type="component" value="Unassembled WGS sequence"/>
</dbReference>
<organism evidence="1 2">
    <name type="scientific">Arundinibacter roseus</name>
    <dbReference type="NCBI Taxonomy" id="2070510"/>
    <lineage>
        <taxon>Bacteria</taxon>
        <taxon>Pseudomonadati</taxon>
        <taxon>Bacteroidota</taxon>
        <taxon>Cytophagia</taxon>
        <taxon>Cytophagales</taxon>
        <taxon>Spirosomataceae</taxon>
        <taxon>Arundinibacter</taxon>
    </lineage>
</organism>
<proteinExistence type="predicted"/>
<protein>
    <submittedName>
        <fullName evidence="1">Uncharacterized protein</fullName>
    </submittedName>
</protein>
<dbReference type="AlphaFoldDB" id="A0A4R4KDM6"/>
<evidence type="ECO:0000313" key="2">
    <source>
        <dbReference type="Proteomes" id="UP000295706"/>
    </source>
</evidence>
<dbReference type="OrthoDB" id="1451638at2"/>
<name>A0A4R4KDM6_9BACT</name>
<sequence>MDKLIKKSLLNHGKSTIQIKLLRHTSGKMYVQIQQTIEGPPETSSEINLNPALLPEILTVLQLYQNEIVTASLPKKPVFSQKDQQRMVHWYLKGVSAKDIGLLFNTKEEIIHDILLKNEIELAENKVPTPKKKRFRFRRKH</sequence>
<gene>
    <name evidence="1" type="ORF">EZE20_09800</name>
</gene>
<dbReference type="RefSeq" id="WP_132117016.1">
    <property type="nucleotide sequence ID" value="NZ_SMJU01000005.1"/>
</dbReference>
<keyword evidence="2" id="KW-1185">Reference proteome</keyword>
<accession>A0A4R4KDM6</accession>
<reference evidence="1 2" key="1">
    <citation type="submission" date="2019-02" db="EMBL/GenBank/DDBJ databases">
        <title>Arundinibacter roseus gen. nov., sp. nov., a new member of the family Cytophagaceae.</title>
        <authorList>
            <person name="Szuroczki S."/>
            <person name="Khayer B."/>
            <person name="Sproer C."/>
            <person name="Toumi M."/>
            <person name="Szabo A."/>
            <person name="Felfoldi T."/>
            <person name="Schumann P."/>
            <person name="Toth E."/>
        </authorList>
    </citation>
    <scope>NUCLEOTIDE SEQUENCE [LARGE SCALE GENOMIC DNA]</scope>
    <source>
        <strain evidence="1 2">DMA-k-7a</strain>
    </source>
</reference>
<evidence type="ECO:0000313" key="1">
    <source>
        <dbReference type="EMBL" id="TDB66044.1"/>
    </source>
</evidence>
<comment type="caution">
    <text evidence="1">The sequence shown here is derived from an EMBL/GenBank/DDBJ whole genome shotgun (WGS) entry which is preliminary data.</text>
</comment>